<comment type="caution">
    <text evidence="3">The sequence shown here is derived from an EMBL/GenBank/DDBJ whole genome shotgun (WGS) entry which is preliminary data.</text>
</comment>
<organism evidence="3 4">
    <name type="scientific">Candidatus Magnetoglobus multicellularis str. Araruama</name>
    <dbReference type="NCBI Taxonomy" id="890399"/>
    <lineage>
        <taxon>Bacteria</taxon>
        <taxon>Pseudomonadati</taxon>
        <taxon>Thermodesulfobacteriota</taxon>
        <taxon>Desulfobacteria</taxon>
        <taxon>Desulfobacterales</taxon>
        <taxon>Desulfobacteraceae</taxon>
        <taxon>Candidatus Magnetoglobus</taxon>
    </lineage>
</organism>
<evidence type="ECO:0000313" key="4">
    <source>
        <dbReference type="Proteomes" id="UP000189670"/>
    </source>
</evidence>
<feature type="domain" description="PEGA" evidence="2">
    <location>
        <begin position="3"/>
        <end position="68"/>
    </location>
</feature>
<dbReference type="AlphaFoldDB" id="A0A1V1P226"/>
<feature type="domain" description="Lcl C-terminal" evidence="1">
    <location>
        <begin position="204"/>
        <end position="262"/>
    </location>
</feature>
<accession>A0A1V1P226</accession>
<proteinExistence type="predicted"/>
<dbReference type="EMBL" id="ATBP01000815">
    <property type="protein sequence ID" value="ETR68853.1"/>
    <property type="molecule type" value="Genomic_DNA"/>
</dbReference>
<evidence type="ECO:0000313" key="3">
    <source>
        <dbReference type="EMBL" id="ETR68853.1"/>
    </source>
</evidence>
<reference evidence="4" key="1">
    <citation type="submission" date="2012-11" db="EMBL/GenBank/DDBJ databases">
        <authorList>
            <person name="Lucero-Rivera Y.E."/>
            <person name="Tovar-Ramirez D."/>
        </authorList>
    </citation>
    <scope>NUCLEOTIDE SEQUENCE [LARGE SCALE GENOMIC DNA]</scope>
    <source>
        <strain evidence="4">Araruama</strain>
    </source>
</reference>
<name>A0A1V1P226_9BACT</name>
<evidence type="ECO:0000259" key="1">
    <source>
        <dbReference type="Pfam" id="PF07603"/>
    </source>
</evidence>
<protein>
    <submittedName>
        <fullName evidence="3">Uncharacterized protein</fullName>
    </submittedName>
</protein>
<gene>
    <name evidence="3" type="ORF">OMM_04312</name>
</gene>
<evidence type="ECO:0000259" key="2">
    <source>
        <dbReference type="Pfam" id="PF08308"/>
    </source>
</evidence>
<dbReference type="InterPro" id="IPR013229">
    <property type="entry name" value="PEGA"/>
</dbReference>
<dbReference type="Pfam" id="PF07603">
    <property type="entry name" value="Lcl_C"/>
    <property type="match status" value="1"/>
</dbReference>
<dbReference type="Proteomes" id="UP000189670">
    <property type="component" value="Unassembled WGS sequence"/>
</dbReference>
<dbReference type="InterPro" id="IPR011460">
    <property type="entry name" value="Lcl_C"/>
</dbReference>
<sequence length="263" mass="30109">MDINGSPGNAFIFVNDVKQGTLPKTLRMKPGDYSVKISLDESKWVHRQFNVKIVRGETITLNANLEEKTGGLNIYTEPNTGNAKVFFDDSQDERCMAPCTLDKIPVGKLRLTCKDETASPVLVGQKSVMVRWKQIDSVTVNLKEMQSGYYGQNIRSGKRIKLRSTPMRLDSDDVEAMLKKYNFFDKYNNKSGNFENNFVDNGDNTVFDRRTGLMWQKSGSDNYMSFDSAEKYVQKLNRRNFAGYSDWRLPTIEELASLMENKR</sequence>
<dbReference type="Pfam" id="PF08308">
    <property type="entry name" value="PEGA"/>
    <property type="match status" value="1"/>
</dbReference>